<feature type="transmembrane region" description="Helical" evidence="5">
    <location>
        <begin position="171"/>
        <end position="190"/>
    </location>
</feature>
<keyword evidence="5" id="KW-0997">Cell inner membrane</keyword>
<dbReference type="HAMAP" id="MF_00189">
    <property type="entry name" value="YciB"/>
    <property type="match status" value="1"/>
</dbReference>
<keyword evidence="1 5" id="KW-1003">Cell membrane</keyword>
<keyword evidence="8" id="KW-1185">Reference proteome</keyword>
<evidence type="ECO:0000256" key="4">
    <source>
        <dbReference type="ARBA" id="ARBA00023136"/>
    </source>
</evidence>
<dbReference type="Proteomes" id="UP001595528">
    <property type="component" value="Unassembled WGS sequence"/>
</dbReference>
<evidence type="ECO:0000256" key="2">
    <source>
        <dbReference type="ARBA" id="ARBA00022692"/>
    </source>
</evidence>
<evidence type="ECO:0000313" key="7">
    <source>
        <dbReference type="EMBL" id="MFC3228398.1"/>
    </source>
</evidence>
<evidence type="ECO:0000256" key="3">
    <source>
        <dbReference type="ARBA" id="ARBA00022989"/>
    </source>
</evidence>
<keyword evidence="4 5" id="KW-0472">Membrane</keyword>
<keyword evidence="2 5" id="KW-0812">Transmembrane</keyword>
<feature type="transmembrane region" description="Helical" evidence="5">
    <location>
        <begin position="74"/>
        <end position="93"/>
    </location>
</feature>
<comment type="subcellular location">
    <subcellularLocation>
        <location evidence="5">Cell inner membrane</location>
        <topology evidence="5">Multi-pass membrane protein</topology>
    </subcellularLocation>
</comment>
<sequence>MAADQTDDGGPSPGPFPDCFRRRLLRQLATELGPLAVFFLAFLAAGLLWATAAYALAAALAFAAAWQLHGRLPVLPAITALLVFVLAGLTLALDDATFIKIKPTVINGFYGSLLLGGWLAGYRLVARVLGPDAALDRAGERQVTIAAGLYLAGLAIANEFAWRTLETEHWVLFKVFVLTACNLVFGWSQLPVIRRHLRRDSQPPAPPDGAGQTDGDRHRTAATGPAV</sequence>
<dbReference type="InterPro" id="IPR006008">
    <property type="entry name" value="YciB"/>
</dbReference>
<comment type="similarity">
    <text evidence="5">Belongs to the YciB family.</text>
</comment>
<comment type="caution">
    <text evidence="7">The sequence shown here is derived from an EMBL/GenBank/DDBJ whole genome shotgun (WGS) entry which is preliminary data.</text>
</comment>
<comment type="function">
    <text evidence="5">Plays a role in cell envelope biogenesis, maintenance of cell envelope integrity and membrane homeostasis.</text>
</comment>
<evidence type="ECO:0000256" key="6">
    <source>
        <dbReference type="SAM" id="MobiDB-lite"/>
    </source>
</evidence>
<feature type="transmembrane region" description="Helical" evidence="5">
    <location>
        <begin position="35"/>
        <end position="62"/>
    </location>
</feature>
<dbReference type="EMBL" id="JBHRTR010000028">
    <property type="protein sequence ID" value="MFC3228398.1"/>
    <property type="molecule type" value="Genomic_DNA"/>
</dbReference>
<gene>
    <name evidence="5" type="primary">yciB</name>
    <name evidence="7" type="ORF">ACFOGJ_14235</name>
</gene>
<evidence type="ECO:0000256" key="1">
    <source>
        <dbReference type="ARBA" id="ARBA00022475"/>
    </source>
</evidence>
<protein>
    <recommendedName>
        <fullName evidence="5">Inner membrane-spanning protein YciB</fullName>
    </recommendedName>
</protein>
<evidence type="ECO:0000256" key="5">
    <source>
        <dbReference type="HAMAP-Rule" id="MF_00189"/>
    </source>
</evidence>
<dbReference type="PANTHER" id="PTHR36917:SF1">
    <property type="entry name" value="INNER MEMBRANE-SPANNING PROTEIN YCIB"/>
    <property type="match status" value="1"/>
</dbReference>
<feature type="region of interest" description="Disordered" evidence="6">
    <location>
        <begin position="198"/>
        <end position="227"/>
    </location>
</feature>
<feature type="transmembrane region" description="Helical" evidence="5">
    <location>
        <begin position="105"/>
        <end position="125"/>
    </location>
</feature>
<proteinExistence type="inferred from homology"/>
<reference evidence="8" key="1">
    <citation type="journal article" date="2019" name="Int. J. Syst. Evol. Microbiol.">
        <title>The Global Catalogue of Microorganisms (GCM) 10K type strain sequencing project: providing services to taxonomists for standard genome sequencing and annotation.</title>
        <authorList>
            <consortium name="The Broad Institute Genomics Platform"/>
            <consortium name="The Broad Institute Genome Sequencing Center for Infectious Disease"/>
            <person name="Wu L."/>
            <person name="Ma J."/>
        </authorList>
    </citation>
    <scope>NUCLEOTIDE SEQUENCE [LARGE SCALE GENOMIC DNA]</scope>
    <source>
        <strain evidence="8">KCTC 42964</strain>
    </source>
</reference>
<evidence type="ECO:0000313" key="8">
    <source>
        <dbReference type="Proteomes" id="UP001595528"/>
    </source>
</evidence>
<dbReference type="Pfam" id="PF04279">
    <property type="entry name" value="IspA"/>
    <property type="match status" value="1"/>
</dbReference>
<keyword evidence="3 5" id="KW-1133">Transmembrane helix</keyword>
<dbReference type="PANTHER" id="PTHR36917">
    <property type="entry name" value="INTRACELLULAR SEPTATION PROTEIN A-RELATED"/>
    <property type="match status" value="1"/>
</dbReference>
<accession>A0ABV7L159</accession>
<organism evidence="7 8">
    <name type="scientific">Marinibaculum pumilum</name>
    <dbReference type="NCBI Taxonomy" id="1766165"/>
    <lineage>
        <taxon>Bacteria</taxon>
        <taxon>Pseudomonadati</taxon>
        <taxon>Pseudomonadota</taxon>
        <taxon>Alphaproteobacteria</taxon>
        <taxon>Rhodospirillales</taxon>
        <taxon>Rhodospirillaceae</taxon>
        <taxon>Marinibaculum</taxon>
    </lineage>
</organism>
<name>A0ABV7L159_9PROT</name>
<dbReference type="RefSeq" id="WP_379901471.1">
    <property type="nucleotide sequence ID" value="NZ_JBHRTR010000028.1"/>
</dbReference>
<feature type="transmembrane region" description="Helical" evidence="5">
    <location>
        <begin position="145"/>
        <end position="165"/>
    </location>
</feature>